<dbReference type="GO" id="GO:0003678">
    <property type="term" value="F:DNA helicase activity"/>
    <property type="evidence" value="ECO:0007669"/>
    <property type="project" value="InterPro"/>
</dbReference>
<dbReference type="Proteomes" id="UP000665944">
    <property type="component" value="Unassembled WGS sequence"/>
</dbReference>
<evidence type="ECO:0000313" key="3">
    <source>
        <dbReference type="Proteomes" id="UP000665944"/>
    </source>
</evidence>
<organism evidence="2 3">
    <name type="scientific">Staphylococcus hominis</name>
    <dbReference type="NCBI Taxonomy" id="1290"/>
    <lineage>
        <taxon>Bacteria</taxon>
        <taxon>Bacillati</taxon>
        <taxon>Bacillota</taxon>
        <taxon>Bacilli</taxon>
        <taxon>Bacillales</taxon>
        <taxon>Staphylococcaceae</taxon>
        <taxon>Staphylococcus</taxon>
    </lineage>
</organism>
<comment type="caution">
    <text evidence="2">The sequence shown here is derived from an EMBL/GenBank/DDBJ whole genome shotgun (WGS) entry which is preliminary data.</text>
</comment>
<keyword evidence="2" id="KW-0378">Hydrolase</keyword>
<dbReference type="Pfam" id="PF03796">
    <property type="entry name" value="DnaB_C"/>
    <property type="match status" value="1"/>
</dbReference>
<keyword evidence="2" id="KW-0067">ATP-binding</keyword>
<evidence type="ECO:0000259" key="1">
    <source>
        <dbReference type="PROSITE" id="PS51199"/>
    </source>
</evidence>
<dbReference type="AlphaFoldDB" id="A0A8X8KGL8"/>
<proteinExistence type="predicted"/>
<sequence length="184" mass="21329">LYKIKKSDGLSDDEVDRVMAAINSIKQHSHFRIEDHAQITPQDVREIAMRQSDKPHVICIDYLQLMKSDLPQKDRRLEVEKISRDLKIIAKETGCLIIALSQLSRGVESRQDKRPMMSDLREAGGIEQDANMIFMLYRDDYYNRELADDDTGKSDIELNVAKNKDGETGVVELEFYKKTQRFYS</sequence>
<keyword evidence="2" id="KW-0347">Helicase</keyword>
<reference evidence="2 3" key="1">
    <citation type="submission" date="2022-06" db="EMBL/GenBank/DDBJ databases">
        <title>Staphylococcus hominis ShoR14 genome sequence.</title>
        <authorList>
            <person name="Yeo C.C."/>
            <person name="Chew C.H."/>
            <person name="Che Hamzah A.M."/>
            <person name="Al-Trad E.I."/>
        </authorList>
    </citation>
    <scope>NUCLEOTIDE SEQUENCE [LARGE SCALE GENOMIC DNA]</scope>
    <source>
        <strain evidence="2 3">ShoR14</strain>
    </source>
</reference>
<gene>
    <name evidence="2" type="ORF">J7T32_012515</name>
</gene>
<dbReference type="GO" id="GO:0005829">
    <property type="term" value="C:cytosol"/>
    <property type="evidence" value="ECO:0007669"/>
    <property type="project" value="TreeGrafter"/>
</dbReference>
<dbReference type="EMBL" id="JAGHKT020000057">
    <property type="protein sequence ID" value="MCM5673544.1"/>
    <property type="molecule type" value="Genomic_DNA"/>
</dbReference>
<dbReference type="PANTHER" id="PTHR30153:SF2">
    <property type="entry name" value="REPLICATIVE DNA HELICASE"/>
    <property type="match status" value="1"/>
</dbReference>
<feature type="domain" description="SF4 helicase" evidence="1">
    <location>
        <begin position="1"/>
        <end position="184"/>
    </location>
</feature>
<protein>
    <submittedName>
        <fullName evidence="2">DnaB helicase C-terminal domain-containing protein</fullName>
    </submittedName>
</protein>
<dbReference type="InterPro" id="IPR007694">
    <property type="entry name" value="DNA_helicase_DnaB-like_C"/>
</dbReference>
<accession>A0A8X8KGL8</accession>
<dbReference type="RefSeq" id="WP_247745210.1">
    <property type="nucleotide sequence ID" value="NZ_JAGHKT020000057.1"/>
</dbReference>
<dbReference type="PANTHER" id="PTHR30153">
    <property type="entry name" value="REPLICATIVE DNA HELICASE DNAB"/>
    <property type="match status" value="1"/>
</dbReference>
<dbReference type="SUPFAM" id="SSF52540">
    <property type="entry name" value="P-loop containing nucleoside triphosphate hydrolases"/>
    <property type="match status" value="1"/>
</dbReference>
<keyword evidence="2" id="KW-0547">Nucleotide-binding</keyword>
<dbReference type="Gene3D" id="3.40.50.300">
    <property type="entry name" value="P-loop containing nucleotide triphosphate hydrolases"/>
    <property type="match status" value="1"/>
</dbReference>
<name>A0A8X8KGL8_STAHO</name>
<keyword evidence="3" id="KW-1185">Reference proteome</keyword>
<feature type="non-terminal residue" evidence="2">
    <location>
        <position position="1"/>
    </location>
</feature>
<dbReference type="GO" id="GO:0006260">
    <property type="term" value="P:DNA replication"/>
    <property type="evidence" value="ECO:0007669"/>
    <property type="project" value="InterPro"/>
</dbReference>
<dbReference type="GO" id="GO:0005524">
    <property type="term" value="F:ATP binding"/>
    <property type="evidence" value="ECO:0007669"/>
    <property type="project" value="InterPro"/>
</dbReference>
<dbReference type="InterPro" id="IPR027417">
    <property type="entry name" value="P-loop_NTPase"/>
</dbReference>
<dbReference type="PROSITE" id="PS51199">
    <property type="entry name" value="SF4_HELICASE"/>
    <property type="match status" value="1"/>
</dbReference>
<evidence type="ECO:0000313" key="2">
    <source>
        <dbReference type="EMBL" id="MCM5673544.1"/>
    </source>
</evidence>